<evidence type="ECO:0000313" key="8">
    <source>
        <dbReference type="Proteomes" id="UP000034883"/>
    </source>
</evidence>
<dbReference type="GO" id="GO:0003735">
    <property type="term" value="F:structural constituent of ribosome"/>
    <property type="evidence" value="ECO:0007669"/>
    <property type="project" value="InterPro"/>
</dbReference>
<dbReference type="KEGG" id="samy:DB32_007790"/>
<dbReference type="FunFam" id="3.30.70.330:FF:000001">
    <property type="entry name" value="50S ribosomal protein L23"/>
    <property type="match status" value="1"/>
</dbReference>
<dbReference type="Proteomes" id="UP000034883">
    <property type="component" value="Chromosome"/>
</dbReference>
<dbReference type="Gene3D" id="3.30.70.330">
    <property type="match status" value="1"/>
</dbReference>
<name>A0A0F6YLR2_9BACT</name>
<comment type="similarity">
    <text evidence="1 6">Belongs to the universal ribosomal protein uL23 family.</text>
</comment>
<evidence type="ECO:0000256" key="3">
    <source>
        <dbReference type="ARBA" id="ARBA00022884"/>
    </source>
</evidence>
<dbReference type="GO" id="GO:0005840">
    <property type="term" value="C:ribosome"/>
    <property type="evidence" value="ECO:0007669"/>
    <property type="project" value="UniProtKB-KW"/>
</dbReference>
<dbReference type="HAMAP" id="MF_01369_B">
    <property type="entry name" value="Ribosomal_uL23_B"/>
    <property type="match status" value="1"/>
</dbReference>
<evidence type="ECO:0000256" key="2">
    <source>
        <dbReference type="ARBA" id="ARBA00022730"/>
    </source>
</evidence>
<dbReference type="STRING" id="927083.DB32_007790"/>
<dbReference type="InterPro" id="IPR012678">
    <property type="entry name" value="Ribosomal_uL23/eL15/eS24_sf"/>
</dbReference>
<dbReference type="OrthoDB" id="9793353at2"/>
<dbReference type="GO" id="GO:0006412">
    <property type="term" value="P:translation"/>
    <property type="evidence" value="ECO:0007669"/>
    <property type="project" value="UniProtKB-UniRule"/>
</dbReference>
<dbReference type="InterPro" id="IPR013025">
    <property type="entry name" value="Ribosomal_uL23-like"/>
</dbReference>
<gene>
    <name evidence="6" type="primary">rplW</name>
    <name evidence="7" type="ORF">DB32_007790</name>
</gene>
<protein>
    <recommendedName>
        <fullName evidence="6">Large ribosomal subunit protein uL23</fullName>
    </recommendedName>
</protein>
<evidence type="ECO:0000313" key="7">
    <source>
        <dbReference type="EMBL" id="AKF10641.1"/>
    </source>
</evidence>
<evidence type="ECO:0000256" key="1">
    <source>
        <dbReference type="ARBA" id="ARBA00006700"/>
    </source>
</evidence>
<comment type="function">
    <text evidence="6">One of the early assembly proteins it binds 23S rRNA. One of the proteins that surrounds the polypeptide exit tunnel on the outside of the ribosome. Forms the main docking site for trigger factor binding to the ribosome.</text>
</comment>
<proteinExistence type="inferred from homology"/>
<dbReference type="AlphaFoldDB" id="A0A0F6YLR2"/>
<comment type="subunit">
    <text evidence="6">Part of the 50S ribosomal subunit. Contacts protein L29, and trigger factor when it is bound to the ribosome.</text>
</comment>
<reference evidence="7 8" key="1">
    <citation type="submission" date="2015-03" db="EMBL/GenBank/DDBJ databases">
        <title>Genome assembly of Sandaracinus amylolyticus DSM 53668.</title>
        <authorList>
            <person name="Sharma G."/>
            <person name="Subramanian S."/>
        </authorList>
    </citation>
    <scope>NUCLEOTIDE SEQUENCE [LARGE SCALE GENOMIC DNA]</scope>
    <source>
        <strain evidence="7 8">DSM 53668</strain>
    </source>
</reference>
<dbReference type="NCBIfam" id="NF004366">
    <property type="entry name" value="PRK05738.3-2"/>
    <property type="match status" value="1"/>
</dbReference>
<dbReference type="SUPFAM" id="SSF54189">
    <property type="entry name" value="Ribosomal proteins S24e, L23 and L15e"/>
    <property type="match status" value="1"/>
</dbReference>
<dbReference type="PANTHER" id="PTHR11620">
    <property type="entry name" value="60S RIBOSOMAL PROTEIN L23A"/>
    <property type="match status" value="1"/>
</dbReference>
<organism evidence="7 8">
    <name type="scientific">Sandaracinus amylolyticus</name>
    <dbReference type="NCBI Taxonomy" id="927083"/>
    <lineage>
        <taxon>Bacteria</taxon>
        <taxon>Pseudomonadati</taxon>
        <taxon>Myxococcota</taxon>
        <taxon>Polyangia</taxon>
        <taxon>Polyangiales</taxon>
        <taxon>Sandaracinaceae</taxon>
        <taxon>Sandaracinus</taxon>
    </lineage>
</organism>
<dbReference type="Pfam" id="PF00276">
    <property type="entry name" value="Ribosomal_L23"/>
    <property type="match status" value="1"/>
</dbReference>
<keyword evidence="5 6" id="KW-0687">Ribonucleoprotein</keyword>
<evidence type="ECO:0000256" key="4">
    <source>
        <dbReference type="ARBA" id="ARBA00022980"/>
    </source>
</evidence>
<dbReference type="EMBL" id="CP011125">
    <property type="protein sequence ID" value="AKF10641.1"/>
    <property type="molecule type" value="Genomic_DNA"/>
</dbReference>
<dbReference type="NCBIfam" id="NF004363">
    <property type="entry name" value="PRK05738.2-4"/>
    <property type="match status" value="1"/>
</dbReference>
<evidence type="ECO:0000256" key="6">
    <source>
        <dbReference type="HAMAP-Rule" id="MF_01369"/>
    </source>
</evidence>
<accession>A0A0F6YLR2</accession>
<keyword evidence="8" id="KW-1185">Reference proteome</keyword>
<sequence>MLPEHVIKRPLILTEKGNALRETQNKYLFEVARGANKIEIKNAVETLFNVAVVDVQTMIVRGRMRRMGRGHAKTQNWKKAIVQVREGETIDLGEGT</sequence>
<dbReference type="RefSeq" id="WP_053237589.1">
    <property type="nucleotide sequence ID" value="NZ_CP011125.1"/>
</dbReference>
<dbReference type="InterPro" id="IPR012677">
    <property type="entry name" value="Nucleotide-bd_a/b_plait_sf"/>
</dbReference>
<evidence type="ECO:0000256" key="5">
    <source>
        <dbReference type="ARBA" id="ARBA00023274"/>
    </source>
</evidence>
<keyword evidence="3 6" id="KW-0694">RNA-binding</keyword>
<dbReference type="GO" id="GO:0019843">
    <property type="term" value="F:rRNA binding"/>
    <property type="evidence" value="ECO:0007669"/>
    <property type="project" value="UniProtKB-UniRule"/>
</dbReference>
<keyword evidence="4 6" id="KW-0689">Ribosomal protein</keyword>
<keyword evidence="2 6" id="KW-0699">rRNA-binding</keyword>
<dbReference type="GO" id="GO:1990904">
    <property type="term" value="C:ribonucleoprotein complex"/>
    <property type="evidence" value="ECO:0007669"/>
    <property type="project" value="UniProtKB-KW"/>
</dbReference>